<keyword evidence="1" id="KW-0479">Metal-binding</keyword>
<dbReference type="InterPro" id="IPR050234">
    <property type="entry name" value="Nuclear_hormone_rcpt_NR1"/>
</dbReference>
<keyword evidence="11" id="KW-1185">Reference proteome</keyword>
<evidence type="ECO:0000259" key="9">
    <source>
        <dbReference type="Pfam" id="PF00105"/>
    </source>
</evidence>
<keyword evidence="3" id="KW-0862">Zinc</keyword>
<sequence length="275" mass="32430">MDNSDTINPGNTHRMCLTLSCKKGTEKCNVNLKTRKKCPNCRLNKCLAIGMKKYQGNRFTELIMAMDLIKVVPAKYISEFVLLKHGALELHYLRCCTYWNYDKQSWVVSMLMYKDDHNAMNLSMDFVQSIQPDNKTHALFRDYVNDMFIEINHDFNIINLMTAIIMFNPYRKGLKYKHVVKLQQQIYMHLLRRYLLVKYQCEGKASDKYRRLMNTLTDLYYLEMSYKQITLNRVEGVILDNTPVGEHLPCDQLKGRVRPFRLSATRADAYKSYII</sequence>
<feature type="domain" description="Nuclear receptor" evidence="9">
    <location>
        <begin position="18"/>
        <end position="53"/>
    </location>
</feature>
<dbReference type="GO" id="GO:0008270">
    <property type="term" value="F:zinc ion binding"/>
    <property type="evidence" value="ECO:0007669"/>
    <property type="project" value="UniProtKB-KW"/>
</dbReference>
<dbReference type="GO" id="GO:0004879">
    <property type="term" value="F:nuclear receptor activity"/>
    <property type="evidence" value="ECO:0007669"/>
    <property type="project" value="TreeGrafter"/>
</dbReference>
<dbReference type="GO" id="GO:0000122">
    <property type="term" value="P:negative regulation of transcription by RNA polymerase II"/>
    <property type="evidence" value="ECO:0007669"/>
    <property type="project" value="TreeGrafter"/>
</dbReference>
<keyword evidence="8" id="KW-0539">Nucleus</keyword>
<keyword evidence="2" id="KW-0863">Zinc-finger</keyword>
<dbReference type="InterPro" id="IPR001628">
    <property type="entry name" value="Znf_hrmn_rcpt"/>
</dbReference>
<dbReference type="GO" id="GO:0000978">
    <property type="term" value="F:RNA polymerase II cis-regulatory region sequence-specific DNA binding"/>
    <property type="evidence" value="ECO:0007669"/>
    <property type="project" value="TreeGrafter"/>
</dbReference>
<dbReference type="EMBL" id="CAJPVJ010011119">
    <property type="protein sequence ID" value="CAG2173626.1"/>
    <property type="molecule type" value="Genomic_DNA"/>
</dbReference>
<keyword evidence="4" id="KW-0805">Transcription regulation</keyword>
<keyword evidence="6" id="KW-0804">Transcription</keyword>
<evidence type="ECO:0000256" key="1">
    <source>
        <dbReference type="ARBA" id="ARBA00022723"/>
    </source>
</evidence>
<protein>
    <recommendedName>
        <fullName evidence="9">Nuclear receptor domain-containing protein</fullName>
    </recommendedName>
</protein>
<dbReference type="Gene3D" id="1.10.565.10">
    <property type="entry name" value="Retinoid X Receptor"/>
    <property type="match status" value="1"/>
</dbReference>
<accession>A0A7R9QTP5</accession>
<organism evidence="10">
    <name type="scientific">Oppiella nova</name>
    <dbReference type="NCBI Taxonomy" id="334625"/>
    <lineage>
        <taxon>Eukaryota</taxon>
        <taxon>Metazoa</taxon>
        <taxon>Ecdysozoa</taxon>
        <taxon>Arthropoda</taxon>
        <taxon>Chelicerata</taxon>
        <taxon>Arachnida</taxon>
        <taxon>Acari</taxon>
        <taxon>Acariformes</taxon>
        <taxon>Sarcoptiformes</taxon>
        <taxon>Oribatida</taxon>
        <taxon>Brachypylina</taxon>
        <taxon>Oppioidea</taxon>
        <taxon>Oppiidae</taxon>
        <taxon>Oppiella</taxon>
    </lineage>
</organism>
<dbReference type="Proteomes" id="UP000728032">
    <property type="component" value="Unassembled WGS sequence"/>
</dbReference>
<proteinExistence type="predicted"/>
<name>A0A7R9QTP5_9ACAR</name>
<evidence type="ECO:0000256" key="3">
    <source>
        <dbReference type="ARBA" id="ARBA00022833"/>
    </source>
</evidence>
<evidence type="ECO:0000256" key="6">
    <source>
        <dbReference type="ARBA" id="ARBA00023163"/>
    </source>
</evidence>
<evidence type="ECO:0000313" key="10">
    <source>
        <dbReference type="EMBL" id="CAD7656439.1"/>
    </source>
</evidence>
<reference evidence="10" key="1">
    <citation type="submission" date="2020-11" db="EMBL/GenBank/DDBJ databases">
        <authorList>
            <person name="Tran Van P."/>
        </authorList>
    </citation>
    <scope>NUCLEOTIDE SEQUENCE</scope>
</reference>
<dbReference type="GO" id="GO:0030154">
    <property type="term" value="P:cell differentiation"/>
    <property type="evidence" value="ECO:0007669"/>
    <property type="project" value="TreeGrafter"/>
</dbReference>
<dbReference type="SUPFAM" id="SSF48508">
    <property type="entry name" value="Nuclear receptor ligand-binding domain"/>
    <property type="match status" value="1"/>
</dbReference>
<dbReference type="InterPro" id="IPR035500">
    <property type="entry name" value="NHR-like_dom_sf"/>
</dbReference>
<evidence type="ECO:0000313" key="11">
    <source>
        <dbReference type="Proteomes" id="UP000728032"/>
    </source>
</evidence>
<keyword evidence="7" id="KW-0675">Receptor</keyword>
<dbReference type="AlphaFoldDB" id="A0A7R9QTP5"/>
<evidence type="ECO:0000256" key="7">
    <source>
        <dbReference type="ARBA" id="ARBA00023170"/>
    </source>
</evidence>
<gene>
    <name evidence="10" type="ORF">ONB1V03_LOCUS13076</name>
</gene>
<dbReference type="PANTHER" id="PTHR24082:SF283">
    <property type="entry name" value="NUCLEAR HORMONE RECEPTOR HR96"/>
    <property type="match status" value="1"/>
</dbReference>
<evidence type="ECO:0000256" key="8">
    <source>
        <dbReference type="ARBA" id="ARBA00023242"/>
    </source>
</evidence>
<evidence type="ECO:0000256" key="4">
    <source>
        <dbReference type="ARBA" id="ARBA00023015"/>
    </source>
</evidence>
<keyword evidence="5" id="KW-0238">DNA-binding</keyword>
<dbReference type="PANTHER" id="PTHR24082">
    <property type="entry name" value="NUCLEAR HORMONE RECEPTOR"/>
    <property type="match status" value="1"/>
</dbReference>
<dbReference type="OrthoDB" id="6352325at2759"/>
<dbReference type="InterPro" id="IPR013088">
    <property type="entry name" value="Znf_NHR/GATA"/>
</dbReference>
<dbReference type="SUPFAM" id="SSF57716">
    <property type="entry name" value="Glucocorticoid receptor-like (DNA-binding domain)"/>
    <property type="match status" value="1"/>
</dbReference>
<dbReference type="EMBL" id="OC925944">
    <property type="protein sequence ID" value="CAD7656439.1"/>
    <property type="molecule type" value="Genomic_DNA"/>
</dbReference>
<dbReference type="GO" id="GO:0045944">
    <property type="term" value="P:positive regulation of transcription by RNA polymerase II"/>
    <property type="evidence" value="ECO:0007669"/>
    <property type="project" value="TreeGrafter"/>
</dbReference>
<evidence type="ECO:0000256" key="5">
    <source>
        <dbReference type="ARBA" id="ARBA00023125"/>
    </source>
</evidence>
<evidence type="ECO:0000256" key="2">
    <source>
        <dbReference type="ARBA" id="ARBA00022771"/>
    </source>
</evidence>
<dbReference type="Pfam" id="PF00105">
    <property type="entry name" value="zf-C4"/>
    <property type="match status" value="1"/>
</dbReference>
<dbReference type="Gene3D" id="3.30.50.10">
    <property type="entry name" value="Erythroid Transcription Factor GATA-1, subunit A"/>
    <property type="match status" value="1"/>
</dbReference>